<evidence type="ECO:0000256" key="1">
    <source>
        <dbReference type="ARBA" id="ARBA00022737"/>
    </source>
</evidence>
<evidence type="ECO:0000256" key="2">
    <source>
        <dbReference type="ARBA" id="ARBA00023043"/>
    </source>
</evidence>
<evidence type="ECO:0000256" key="3">
    <source>
        <dbReference type="PROSITE-ProRule" id="PRU00023"/>
    </source>
</evidence>
<evidence type="ECO:0000313" key="5">
    <source>
        <dbReference type="Proteomes" id="UP000318422"/>
    </source>
</evidence>
<dbReference type="PANTHER" id="PTHR24166">
    <property type="entry name" value="ROLLING PEBBLES, ISOFORM B"/>
    <property type="match status" value="1"/>
</dbReference>
<dbReference type="Gene3D" id="1.25.40.20">
    <property type="entry name" value="Ankyrin repeat-containing domain"/>
    <property type="match status" value="2"/>
</dbReference>
<dbReference type="InterPro" id="IPR050889">
    <property type="entry name" value="Dendritic_Spine_Reg/Scaffold"/>
</dbReference>
<dbReference type="Pfam" id="PF12796">
    <property type="entry name" value="Ank_2"/>
    <property type="match status" value="1"/>
</dbReference>
<feature type="repeat" description="ANK" evidence="3">
    <location>
        <begin position="755"/>
        <end position="787"/>
    </location>
</feature>
<keyword evidence="5" id="KW-1185">Reference proteome</keyword>
<dbReference type="RefSeq" id="WP_141353538.1">
    <property type="nucleotide sequence ID" value="NZ_BJNV01000055.1"/>
</dbReference>
<proteinExistence type="predicted"/>
<dbReference type="PANTHER" id="PTHR24166:SF48">
    <property type="entry name" value="PROTEIN VAPYRIN"/>
    <property type="match status" value="1"/>
</dbReference>
<dbReference type="OrthoDB" id="7029844at2"/>
<name>A0A4Y4CXI8_ZOORA</name>
<dbReference type="AlphaFoldDB" id="A0A4Y4CXI8"/>
<dbReference type="InterPro" id="IPR036770">
    <property type="entry name" value="Ankyrin_rpt-contain_sf"/>
</dbReference>
<protein>
    <submittedName>
        <fullName evidence="4">Uncharacterized protein</fullName>
    </submittedName>
</protein>
<dbReference type="PROSITE" id="PS50088">
    <property type="entry name" value="ANK_REPEAT"/>
    <property type="match status" value="2"/>
</dbReference>
<comment type="caution">
    <text evidence="4">The sequence shown here is derived from an EMBL/GenBank/DDBJ whole genome shotgun (WGS) entry which is preliminary data.</text>
</comment>
<sequence>MAAIPNFETLLLEIRKSLRLKNRHSTDKNEDFRAYGLLLTTHRAMMAAELDAIFEALEMDPAARRDVSFNILSWVNFNQALAQNIWTCQASPQQVVWHMSAYSYAPALGRLVANWNLGQAFDAGMPGGEFWFLPMLDESRTRVSLPVQHVLAWLMDLVGLPMDELKKDVGGARAKRADAQDSMERSLYHWKAGETLLDAKSIEKYFPDDASLRFDGTFEPAAGLTDAERFGAALAFVAQKGMDAEQLRAQIPMTQPGRLEAILAGTATDDEQQLFVDRLATRYARPAMHIVRQRLRVARMMQDGYERLVKFLCPGVEATCPDPYRNKVLQLLELFKAVFNLTIEAHKHGTNVQEENEWFEAQIPPLDAATLFLSILPSRFGTAYQELGGFLTRRFAELEPDAPLADLVPVTEKELPRIAASRLQQLASDRVKDRQVEQVLDRIRRSSAWRILQSVDDYWVVSQVAQTASLPPKARAVATKRMRELAPTPWHAIGAVLIDLHMAFDTEGRDRPKDLEQHVESLLAEAEASPAREAYASVLLQYRAKHHLARNDFEAAKKLFREALDAGADQQFGPSRGEIARDLLAIEVADSRLVPGNHEKPYRHMLANGMIEGAEASLENVAAGAAEYFWDTLYRPYPSYSSRRPIAAEQARKIIGETMGLIECADWEGLRVWLKRNAGNFCKKRLRDVRGDSVLMIWLKMLHTFEDKLPELAVQVPAELQGDVAKMKAHVVKRRQAIYLLIDNWPEQANLQDFKGQTALMLAADRGDLPMVKVLLEAGADLNIQDYLGRTALHSAVTGASPDCVSAILARGPDLTRVSTAEGNSALHTAVRMGYPATVKLLKIPELVERTNHAYLTPVQMMADILDDLSGWRDLMRRKKRKTGTDADYRECAAELGLR</sequence>
<gene>
    <name evidence="4" type="ORF">ZRA01_29050</name>
</gene>
<accession>A0A4Y4CXI8</accession>
<dbReference type="InterPro" id="IPR002110">
    <property type="entry name" value="Ankyrin_rpt"/>
</dbReference>
<dbReference type="SUPFAM" id="SSF48403">
    <property type="entry name" value="Ankyrin repeat"/>
    <property type="match status" value="1"/>
</dbReference>
<organism evidence="4 5">
    <name type="scientific">Zoogloea ramigera</name>
    <dbReference type="NCBI Taxonomy" id="350"/>
    <lineage>
        <taxon>Bacteria</taxon>
        <taxon>Pseudomonadati</taxon>
        <taxon>Pseudomonadota</taxon>
        <taxon>Betaproteobacteria</taxon>
        <taxon>Rhodocyclales</taxon>
        <taxon>Zoogloeaceae</taxon>
        <taxon>Zoogloea</taxon>
    </lineage>
</organism>
<dbReference type="Proteomes" id="UP000318422">
    <property type="component" value="Unassembled WGS sequence"/>
</dbReference>
<dbReference type="PROSITE" id="PS50297">
    <property type="entry name" value="ANK_REP_REGION"/>
    <property type="match status" value="1"/>
</dbReference>
<dbReference type="SMART" id="SM00248">
    <property type="entry name" value="ANK"/>
    <property type="match status" value="3"/>
</dbReference>
<reference evidence="4 5" key="1">
    <citation type="submission" date="2019-06" db="EMBL/GenBank/DDBJ databases">
        <title>Whole genome shotgun sequence of Zoogloea ramigera NBRC 15342.</title>
        <authorList>
            <person name="Hosoyama A."/>
            <person name="Uohara A."/>
            <person name="Ohji S."/>
            <person name="Ichikawa N."/>
        </authorList>
    </citation>
    <scope>NUCLEOTIDE SEQUENCE [LARGE SCALE GENOMIC DNA]</scope>
    <source>
        <strain evidence="4 5">NBRC 15342</strain>
    </source>
</reference>
<keyword evidence="2 3" id="KW-0040">ANK repeat</keyword>
<dbReference type="EMBL" id="BJNV01000055">
    <property type="protein sequence ID" value="GEC96832.1"/>
    <property type="molecule type" value="Genomic_DNA"/>
</dbReference>
<feature type="repeat" description="ANK" evidence="3">
    <location>
        <begin position="788"/>
        <end position="820"/>
    </location>
</feature>
<evidence type="ECO:0000313" key="4">
    <source>
        <dbReference type="EMBL" id="GEC96832.1"/>
    </source>
</evidence>
<keyword evidence="1" id="KW-0677">Repeat</keyword>